<evidence type="ECO:0000313" key="3">
    <source>
        <dbReference type="Proteomes" id="UP001569963"/>
    </source>
</evidence>
<dbReference type="EMBL" id="JAXCEI010000010">
    <property type="protein sequence ID" value="MFA1541818.1"/>
    <property type="molecule type" value="Genomic_DNA"/>
</dbReference>
<reference evidence="2 3" key="1">
    <citation type="submission" date="2023-11" db="EMBL/GenBank/DDBJ databases">
        <title>Actinomadura monticuli sp. nov., isolated from volcanic ash.</title>
        <authorList>
            <person name="Lee S.D."/>
            <person name="Yang H."/>
            <person name="Kim I.S."/>
        </authorList>
    </citation>
    <scope>NUCLEOTIDE SEQUENCE [LARGE SCALE GENOMIC DNA]</scope>
    <source>
        <strain evidence="2 3">DLS-62</strain>
    </source>
</reference>
<feature type="region of interest" description="Disordered" evidence="1">
    <location>
        <begin position="178"/>
        <end position="209"/>
    </location>
</feature>
<dbReference type="Proteomes" id="UP001569963">
    <property type="component" value="Unassembled WGS sequence"/>
</dbReference>
<protein>
    <recommendedName>
        <fullName evidence="4">Peptidoglycan binding-like domain-containing protein</fullName>
    </recommendedName>
</protein>
<name>A0ABV4QF69_9ACTN</name>
<dbReference type="PANTHER" id="PTHR30469:SF29">
    <property type="entry name" value="BLR2860 PROTEIN"/>
    <property type="match status" value="1"/>
</dbReference>
<feature type="compositionally biased region" description="Basic and acidic residues" evidence="1">
    <location>
        <begin position="311"/>
        <end position="320"/>
    </location>
</feature>
<sequence length="414" mass="41924">MTAAPDPARRRPALAALVAAAVVVALAGSGASTMVKSPQQVAAEAEPPVASVISAPVERRVLRETVVLRGTVAPGKTIKVAAPEVGAGRAVITRAAVRKGQRIGAGSVVAEVSGRPVIALPGRIPAYRDVKQGAKGPDVRQLRAALGGLGYRVGDSSEAFGASAAAAVRRLYSDRGYDAPTEEMAPADAPSARSGDGAGGGDRGRAPKPERRAYLSSGEVLFVPRFPARVVDVKARLGDPAKGTILELSAEDLVARGSLSAADRELVDVGMRVTIFADETGLEAAGRVASIGEFAGSGGAGDEAAGTGEDGAGREAEPGHPIKVKGLKPLSRRFTGRDVRLTIETASTGGPVLVVPASAIFASADESTQVIKLLAGGRRQRIPVRTGATGNGFVEVAPTGSARLAPGDRVVVGA</sequence>
<evidence type="ECO:0000256" key="1">
    <source>
        <dbReference type="SAM" id="MobiDB-lite"/>
    </source>
</evidence>
<keyword evidence="3" id="KW-1185">Reference proteome</keyword>
<evidence type="ECO:0000313" key="2">
    <source>
        <dbReference type="EMBL" id="MFA1541818.1"/>
    </source>
</evidence>
<gene>
    <name evidence="2" type="ORF">SM611_23055</name>
</gene>
<dbReference type="InterPro" id="IPR036366">
    <property type="entry name" value="PGBDSf"/>
</dbReference>
<feature type="region of interest" description="Disordered" evidence="1">
    <location>
        <begin position="296"/>
        <end position="322"/>
    </location>
</feature>
<dbReference type="RefSeq" id="WP_371951975.1">
    <property type="nucleotide sequence ID" value="NZ_JAXCEI010000010.1"/>
</dbReference>
<dbReference type="Gene3D" id="1.10.101.10">
    <property type="entry name" value="PGBD-like superfamily/PGBD"/>
    <property type="match status" value="1"/>
</dbReference>
<dbReference type="PROSITE" id="PS51318">
    <property type="entry name" value="TAT"/>
    <property type="match status" value="1"/>
</dbReference>
<dbReference type="PANTHER" id="PTHR30469">
    <property type="entry name" value="MULTIDRUG RESISTANCE PROTEIN MDTA"/>
    <property type="match status" value="1"/>
</dbReference>
<comment type="caution">
    <text evidence="2">The sequence shown here is derived from an EMBL/GenBank/DDBJ whole genome shotgun (WGS) entry which is preliminary data.</text>
</comment>
<dbReference type="InterPro" id="IPR006311">
    <property type="entry name" value="TAT_signal"/>
</dbReference>
<accession>A0ABV4QF69</accession>
<proteinExistence type="predicted"/>
<evidence type="ECO:0008006" key="4">
    <source>
        <dbReference type="Google" id="ProtNLM"/>
    </source>
</evidence>
<dbReference type="Gene3D" id="2.40.420.20">
    <property type="match status" value="1"/>
</dbReference>
<organism evidence="2 3">
    <name type="scientific">Actinomadura monticuli</name>
    <dbReference type="NCBI Taxonomy" id="3097367"/>
    <lineage>
        <taxon>Bacteria</taxon>
        <taxon>Bacillati</taxon>
        <taxon>Actinomycetota</taxon>
        <taxon>Actinomycetes</taxon>
        <taxon>Streptosporangiales</taxon>
        <taxon>Thermomonosporaceae</taxon>
        <taxon>Actinomadura</taxon>
    </lineage>
</organism>